<gene>
    <name evidence="3" type="ORF">BEMITA_LOCUS13450</name>
</gene>
<name>A0A9P0APT0_BEMTA</name>
<feature type="compositionally biased region" description="Basic and acidic residues" evidence="1">
    <location>
        <begin position="485"/>
        <end position="495"/>
    </location>
</feature>
<feature type="region of interest" description="Disordered" evidence="1">
    <location>
        <begin position="44"/>
        <end position="101"/>
    </location>
</feature>
<sequence length="549" mass="55062">MCLCSQMTSLRAASLLLAVGWALGYEQEKGTVTMHSYAREERGLLGPALRPPPPPARAPAAGTSGPPPRTSATFAASPSTPSGTATRGSTDTATMGTATTAGPATLGYITGITGPATGPSTPMDTSAPTGYISMGTSSTSPRKNRLNITSISTSGGIAMTRGSTNRLVDSLFRDPPAKAVPIFRETDATATDAPIVNNTKADPSRRFSTKSSTKALLSIGSISINETEATLKRAGGGISLLQRGFALAIASRGGFAAPFLKPYTEPPIPHTHHHGDHYHGERGAYESQHKVDLESQHQLSYDSVKKTQIGGGHGYSGSGYGTSGLGHGSGGLGSPGLSHGSGGLGSPGLSHGSGGLGSPGLSHGSGGLGSPGLSHGSGGLGSPGLSHGSGGLGSPGLSHGQEVSAPPPSAKAPSEAPTRTGGPHTDYGLPSLGHQSGGFGQSGAGSFSQSSAGSFSQSSAGSVAHSASGVGHQSGLGHGGLDYGHQTKLDHDLKGHGLVGPGHRIDSVGDRYAKRDEEHVRTGSSSFSTSYSSSNAGANSYKESTMRRY</sequence>
<feature type="compositionally biased region" description="Basic and acidic residues" evidence="1">
    <location>
        <begin position="503"/>
        <end position="521"/>
    </location>
</feature>
<accession>A0A9P0APT0</accession>
<feature type="compositionally biased region" description="Low complexity" evidence="1">
    <location>
        <begin position="444"/>
        <end position="471"/>
    </location>
</feature>
<feature type="compositionally biased region" description="Gly residues" evidence="1">
    <location>
        <begin position="326"/>
        <end position="394"/>
    </location>
</feature>
<feature type="signal peptide" evidence="2">
    <location>
        <begin position="1"/>
        <end position="24"/>
    </location>
</feature>
<evidence type="ECO:0000313" key="3">
    <source>
        <dbReference type="EMBL" id="CAH0395238.1"/>
    </source>
</evidence>
<feature type="compositionally biased region" description="Low complexity" evidence="1">
    <location>
        <begin position="58"/>
        <end position="101"/>
    </location>
</feature>
<feature type="region of interest" description="Disordered" evidence="1">
    <location>
        <begin position="326"/>
        <end position="549"/>
    </location>
</feature>
<protein>
    <submittedName>
        <fullName evidence="3">Uncharacterized protein</fullName>
    </submittedName>
</protein>
<reference evidence="3" key="1">
    <citation type="submission" date="2021-12" db="EMBL/GenBank/DDBJ databases">
        <authorList>
            <person name="King R."/>
        </authorList>
    </citation>
    <scope>NUCLEOTIDE SEQUENCE</scope>
</reference>
<keyword evidence="2" id="KW-0732">Signal</keyword>
<evidence type="ECO:0000313" key="4">
    <source>
        <dbReference type="Proteomes" id="UP001152759"/>
    </source>
</evidence>
<evidence type="ECO:0000256" key="2">
    <source>
        <dbReference type="SAM" id="SignalP"/>
    </source>
</evidence>
<dbReference type="EMBL" id="OU963870">
    <property type="protein sequence ID" value="CAH0395238.1"/>
    <property type="molecule type" value="Genomic_DNA"/>
</dbReference>
<keyword evidence="4" id="KW-1185">Reference proteome</keyword>
<organism evidence="3 4">
    <name type="scientific">Bemisia tabaci</name>
    <name type="common">Sweetpotato whitefly</name>
    <name type="synonym">Aleurodes tabaci</name>
    <dbReference type="NCBI Taxonomy" id="7038"/>
    <lineage>
        <taxon>Eukaryota</taxon>
        <taxon>Metazoa</taxon>
        <taxon>Ecdysozoa</taxon>
        <taxon>Arthropoda</taxon>
        <taxon>Hexapoda</taxon>
        <taxon>Insecta</taxon>
        <taxon>Pterygota</taxon>
        <taxon>Neoptera</taxon>
        <taxon>Paraneoptera</taxon>
        <taxon>Hemiptera</taxon>
        <taxon>Sternorrhyncha</taxon>
        <taxon>Aleyrodoidea</taxon>
        <taxon>Aleyrodidae</taxon>
        <taxon>Aleyrodinae</taxon>
        <taxon>Bemisia</taxon>
    </lineage>
</organism>
<feature type="chain" id="PRO_5040316577" evidence="2">
    <location>
        <begin position="25"/>
        <end position="549"/>
    </location>
</feature>
<feature type="compositionally biased region" description="Gly residues" evidence="1">
    <location>
        <begin position="472"/>
        <end position="482"/>
    </location>
</feature>
<evidence type="ECO:0000256" key="1">
    <source>
        <dbReference type="SAM" id="MobiDB-lite"/>
    </source>
</evidence>
<dbReference type="AlphaFoldDB" id="A0A9P0APT0"/>
<proteinExistence type="predicted"/>
<feature type="compositionally biased region" description="Low complexity" evidence="1">
    <location>
        <begin position="522"/>
        <end position="541"/>
    </location>
</feature>
<dbReference type="Proteomes" id="UP001152759">
    <property type="component" value="Chromosome 9"/>
</dbReference>